<keyword evidence="2" id="KW-1185">Reference proteome</keyword>
<reference evidence="1 2" key="1">
    <citation type="submission" date="2023-02" db="EMBL/GenBank/DDBJ databases">
        <title>LHISI_Scaffold_Assembly.</title>
        <authorList>
            <person name="Stuart O.P."/>
            <person name="Cleave R."/>
            <person name="Magrath M.J.L."/>
            <person name="Mikheyev A.S."/>
        </authorList>
    </citation>
    <scope>NUCLEOTIDE SEQUENCE [LARGE SCALE GENOMIC DNA]</scope>
    <source>
        <strain evidence="1">Daus_M_001</strain>
        <tissue evidence="1">Leg muscle</tissue>
    </source>
</reference>
<accession>A0ABQ9H609</accession>
<protein>
    <submittedName>
        <fullName evidence="1">Uncharacterized protein</fullName>
    </submittedName>
</protein>
<comment type="caution">
    <text evidence="1">The sequence shown here is derived from an EMBL/GenBank/DDBJ whole genome shotgun (WGS) entry which is preliminary data.</text>
</comment>
<sequence length="99" mass="11474">MRRRRSGTRRPLASSSTLQSIDQCTRAVFFRISDMAGTECEDVLDVELVIAEAKKHPEIGNDVAEEFYDRTKKRSAWIVICRQFSDDFDEKEDNKKNQS</sequence>
<evidence type="ECO:0000313" key="2">
    <source>
        <dbReference type="Proteomes" id="UP001159363"/>
    </source>
</evidence>
<name>A0ABQ9H609_9NEOP</name>
<proteinExistence type="predicted"/>
<gene>
    <name evidence="1" type="ORF">PR048_020259</name>
</gene>
<organism evidence="1 2">
    <name type="scientific">Dryococelus australis</name>
    <dbReference type="NCBI Taxonomy" id="614101"/>
    <lineage>
        <taxon>Eukaryota</taxon>
        <taxon>Metazoa</taxon>
        <taxon>Ecdysozoa</taxon>
        <taxon>Arthropoda</taxon>
        <taxon>Hexapoda</taxon>
        <taxon>Insecta</taxon>
        <taxon>Pterygota</taxon>
        <taxon>Neoptera</taxon>
        <taxon>Polyneoptera</taxon>
        <taxon>Phasmatodea</taxon>
        <taxon>Verophasmatodea</taxon>
        <taxon>Anareolatae</taxon>
        <taxon>Phasmatidae</taxon>
        <taxon>Eurycanthinae</taxon>
        <taxon>Dryococelus</taxon>
    </lineage>
</organism>
<evidence type="ECO:0000313" key="1">
    <source>
        <dbReference type="EMBL" id="KAJ8879651.1"/>
    </source>
</evidence>
<dbReference type="EMBL" id="JARBHB010000007">
    <property type="protein sequence ID" value="KAJ8879651.1"/>
    <property type="molecule type" value="Genomic_DNA"/>
</dbReference>
<dbReference type="Proteomes" id="UP001159363">
    <property type="component" value="Chromosome 6"/>
</dbReference>